<dbReference type="GO" id="GO:0006163">
    <property type="term" value="P:purine nucleotide metabolic process"/>
    <property type="evidence" value="ECO:0007669"/>
    <property type="project" value="UniProtKB-ARBA"/>
</dbReference>
<dbReference type="Gene3D" id="3.40.50.620">
    <property type="entry name" value="HUPs"/>
    <property type="match status" value="1"/>
</dbReference>
<dbReference type="OrthoDB" id="9776919at2"/>
<accession>A0A4R1LC22</accession>
<dbReference type="NCBIfam" id="TIGR00268">
    <property type="entry name" value="ATP-dependent sacrificial sulfur transferase LarE"/>
    <property type="match status" value="1"/>
</dbReference>
<dbReference type="SUPFAM" id="SSF52402">
    <property type="entry name" value="Adenine nucleotide alpha hydrolases-like"/>
    <property type="match status" value="1"/>
</dbReference>
<dbReference type="PANTHER" id="PTHR43169:SF2">
    <property type="entry name" value="NAD_GMP SYNTHASE DOMAIN-CONTAINING PROTEIN"/>
    <property type="match status" value="1"/>
</dbReference>
<dbReference type="AlphaFoldDB" id="A0A4R1LC22"/>
<dbReference type="Pfam" id="PF02540">
    <property type="entry name" value="NAD_synthase"/>
    <property type="match status" value="1"/>
</dbReference>
<feature type="domain" description="NAD/GMP synthase" evidence="2">
    <location>
        <begin position="16"/>
        <end position="82"/>
    </location>
</feature>
<comment type="caution">
    <text evidence="3">The sequence shown here is derived from an EMBL/GenBank/DDBJ whole genome shotgun (WGS) entry which is preliminary data.</text>
</comment>
<dbReference type="Proteomes" id="UP000295210">
    <property type="component" value="Unassembled WGS sequence"/>
</dbReference>
<dbReference type="PIRSF" id="PIRSF006661">
    <property type="entry name" value="PP-lp_UCP006661"/>
    <property type="match status" value="1"/>
</dbReference>
<evidence type="ECO:0000259" key="2">
    <source>
        <dbReference type="Pfam" id="PF02540"/>
    </source>
</evidence>
<organism evidence="3 4">
    <name type="scientific">Acidipila rosea</name>
    <dbReference type="NCBI Taxonomy" id="768535"/>
    <lineage>
        <taxon>Bacteria</taxon>
        <taxon>Pseudomonadati</taxon>
        <taxon>Acidobacteriota</taxon>
        <taxon>Terriglobia</taxon>
        <taxon>Terriglobales</taxon>
        <taxon>Acidobacteriaceae</taxon>
        <taxon>Acidipila</taxon>
    </lineage>
</organism>
<gene>
    <name evidence="3" type="ORF">C7378_0715</name>
</gene>
<dbReference type="InterPro" id="IPR014729">
    <property type="entry name" value="Rossmann-like_a/b/a_fold"/>
</dbReference>
<proteinExistence type="predicted"/>
<dbReference type="GO" id="GO:0016783">
    <property type="term" value="F:sulfurtransferase activity"/>
    <property type="evidence" value="ECO:0007669"/>
    <property type="project" value="InterPro"/>
</dbReference>
<dbReference type="InterPro" id="IPR052188">
    <property type="entry name" value="Ni-pincer_cofactor_biosynth"/>
</dbReference>
<sequence length="278" mass="30435">MDLSEKHLKLRQRLGEFDGLLIAYSGGIDSAYLAFVAHQVLGDRALAVIADSASLARSQYGDAIAFAHERAIPLKTIETDELEREDYAANGADRCFHCKDELFTVLEAERQRLGFAAVAYGLNVNDKQEFRPGQRAASEHRVVAPLADAGLTKEDIRALAREAGLRIWDKPASACLSSRIEYGRRVTPEALRMVEDAEDALRALGLVRFRVRHHGTVARVEIAQEELAAALNPATLKQIGQAVRSAGFAYSAVDCDGYRSGSMNEILPVESLTAALRK</sequence>
<dbReference type="CDD" id="cd01990">
    <property type="entry name" value="LarE-like"/>
    <property type="match status" value="1"/>
</dbReference>
<dbReference type="RefSeq" id="WP_131991745.1">
    <property type="nucleotide sequence ID" value="NZ_SMGK01000001.1"/>
</dbReference>
<dbReference type="EMBL" id="SMGK01000001">
    <property type="protein sequence ID" value="TCK75724.1"/>
    <property type="molecule type" value="Genomic_DNA"/>
</dbReference>
<evidence type="ECO:0000313" key="4">
    <source>
        <dbReference type="Proteomes" id="UP000295210"/>
    </source>
</evidence>
<dbReference type="InterPro" id="IPR005232">
    <property type="entry name" value="LarE"/>
</dbReference>
<dbReference type="InterPro" id="IPR022310">
    <property type="entry name" value="NAD/GMP_synthase"/>
</dbReference>
<evidence type="ECO:0000313" key="3">
    <source>
        <dbReference type="EMBL" id="TCK75724.1"/>
    </source>
</evidence>
<evidence type="ECO:0000256" key="1">
    <source>
        <dbReference type="PIRSR" id="PIRSR006661-1"/>
    </source>
</evidence>
<reference evidence="3 4" key="1">
    <citation type="submission" date="2019-03" db="EMBL/GenBank/DDBJ databases">
        <title>Genomic Encyclopedia of Type Strains, Phase IV (KMG-IV): sequencing the most valuable type-strain genomes for metagenomic binning, comparative biology and taxonomic classification.</title>
        <authorList>
            <person name="Goeker M."/>
        </authorList>
    </citation>
    <scope>NUCLEOTIDE SEQUENCE [LARGE SCALE GENOMIC DNA]</scope>
    <source>
        <strain evidence="3 4">DSM 103428</strain>
    </source>
</reference>
<dbReference type="PANTHER" id="PTHR43169">
    <property type="entry name" value="EXSB FAMILY PROTEIN"/>
    <property type="match status" value="1"/>
</dbReference>
<name>A0A4R1LC22_9BACT</name>
<keyword evidence="4" id="KW-1185">Reference proteome</keyword>
<feature type="active site" description="Nucleophile and sulfur donor" evidence="1">
    <location>
        <position position="175"/>
    </location>
</feature>
<protein>
    <recommendedName>
        <fullName evidence="2">NAD/GMP synthase domain-containing protein</fullName>
    </recommendedName>
</protein>